<dbReference type="InterPro" id="IPR007115">
    <property type="entry name" value="6-PTP_synth/QueD"/>
</dbReference>
<evidence type="ECO:0000256" key="1">
    <source>
        <dbReference type="ARBA" id="ARBA00001947"/>
    </source>
</evidence>
<evidence type="ECO:0000313" key="12">
    <source>
        <dbReference type="Proteomes" id="UP000054051"/>
    </source>
</evidence>
<keyword evidence="8 11" id="KW-0456">Lyase</keyword>
<dbReference type="SUPFAM" id="SSF55620">
    <property type="entry name" value="Tetrahydrobiopterin biosynthesis enzymes-like"/>
    <property type="match status" value="1"/>
</dbReference>
<evidence type="ECO:0000256" key="7">
    <source>
        <dbReference type="ARBA" id="ARBA00022833"/>
    </source>
</evidence>
<name>G2JAM4_9BURK</name>
<keyword evidence="7" id="KW-0862">Zinc</keyword>
<dbReference type="NCBIfam" id="TIGR03367">
    <property type="entry name" value="queuosine_QueD"/>
    <property type="match status" value="1"/>
</dbReference>
<dbReference type="AlphaFoldDB" id="G2JAM4"/>
<dbReference type="RefSeq" id="WP_006682956.1">
    <property type="nucleotide sequence ID" value="NZ_CAFB01000048.1"/>
</dbReference>
<dbReference type="Proteomes" id="UP000054051">
    <property type="component" value="Unassembled WGS sequence"/>
</dbReference>
<evidence type="ECO:0000256" key="6">
    <source>
        <dbReference type="ARBA" id="ARBA00022723"/>
    </source>
</evidence>
<dbReference type="EC" id="4.1.2.50" evidence="4"/>
<comment type="similarity">
    <text evidence="3">Belongs to the PTPS family. QueD subfamily.</text>
</comment>
<comment type="catalytic activity">
    <reaction evidence="10">
        <text>7,8-dihydroneopterin 3'-triphosphate + H2O = 6-carboxy-5,6,7,8-tetrahydropterin + triphosphate + acetaldehyde + 2 H(+)</text>
        <dbReference type="Rhea" id="RHEA:27966"/>
        <dbReference type="ChEBI" id="CHEBI:15343"/>
        <dbReference type="ChEBI" id="CHEBI:15377"/>
        <dbReference type="ChEBI" id="CHEBI:15378"/>
        <dbReference type="ChEBI" id="CHEBI:18036"/>
        <dbReference type="ChEBI" id="CHEBI:58462"/>
        <dbReference type="ChEBI" id="CHEBI:61032"/>
        <dbReference type="EC" id="4.1.2.50"/>
    </reaction>
</comment>
<comment type="caution">
    <text evidence="11">The sequence shown here is derived from an EMBL/GenBank/DDBJ whole genome shotgun (WGS) entry which is preliminary data.</text>
</comment>
<proteinExistence type="inferred from homology"/>
<evidence type="ECO:0000256" key="9">
    <source>
        <dbReference type="ARBA" id="ARBA00031449"/>
    </source>
</evidence>
<dbReference type="UniPathway" id="UPA00391"/>
<dbReference type="GO" id="GO:0070497">
    <property type="term" value="F:6-carboxytetrahydropterin synthase activity"/>
    <property type="evidence" value="ECO:0007669"/>
    <property type="project" value="UniProtKB-EC"/>
</dbReference>
<evidence type="ECO:0000256" key="3">
    <source>
        <dbReference type="ARBA" id="ARBA00008900"/>
    </source>
</evidence>
<dbReference type="InterPro" id="IPR038418">
    <property type="entry name" value="6-PTP_synth/QueD_sf"/>
</dbReference>
<dbReference type="Pfam" id="PF01242">
    <property type="entry name" value="PTPS"/>
    <property type="match status" value="1"/>
</dbReference>
<evidence type="ECO:0000256" key="5">
    <source>
        <dbReference type="ARBA" id="ARBA00018141"/>
    </source>
</evidence>
<comment type="cofactor">
    <cofactor evidence="1">
        <name>Zn(2+)</name>
        <dbReference type="ChEBI" id="CHEBI:29105"/>
    </cofactor>
</comment>
<evidence type="ECO:0000313" key="11">
    <source>
        <dbReference type="EMBL" id="CCD29826.1"/>
    </source>
</evidence>
<evidence type="ECO:0000256" key="2">
    <source>
        <dbReference type="ARBA" id="ARBA00005061"/>
    </source>
</evidence>
<dbReference type="eggNOG" id="COG0720">
    <property type="taxonomic scope" value="Bacteria"/>
</dbReference>
<keyword evidence="12" id="KW-1185">Reference proteome</keyword>
<accession>G2JAM4</accession>
<evidence type="ECO:0000256" key="8">
    <source>
        <dbReference type="ARBA" id="ARBA00023239"/>
    </source>
</evidence>
<sequence length="155" mass="17714">MLTITRQLAFDAGHRIPDHQSRCRNLHGHRYVLEITLQGSVIKTQGAPDCGMVMDFAEVKTLAMRHLVEAWDHAFLVYQDDARVRAFLETMPEHKTVIINRIPTAENLAAIAFERLAGVYDAHYGVNLRLAKVRLYETPHCWADVVRDGYTAEDR</sequence>
<dbReference type="STRING" id="1070319.CAGGBEG34_300026"/>
<organism evidence="11 12">
    <name type="scientific">Candidatus Glomeribacter gigasporarum BEG34</name>
    <dbReference type="NCBI Taxonomy" id="1070319"/>
    <lineage>
        <taxon>Bacteria</taxon>
        <taxon>Pseudomonadati</taxon>
        <taxon>Pseudomonadota</taxon>
        <taxon>Betaproteobacteria</taxon>
        <taxon>Burkholderiales</taxon>
        <taxon>Burkholderiaceae</taxon>
        <taxon>Candidatus Glomeribacter</taxon>
    </lineage>
</organism>
<dbReference type="PANTHER" id="PTHR12589">
    <property type="entry name" value="PYRUVOYL TETRAHYDROBIOPTERIN SYNTHASE"/>
    <property type="match status" value="1"/>
</dbReference>
<reference evidence="11 12" key="1">
    <citation type="submission" date="2011-08" db="EMBL/GenBank/DDBJ databases">
        <title>The genome of the obligate endobacterium of an arbuscular mycorrhizal fungus reveals an interphylum network of nutritional interactions.</title>
        <authorList>
            <person name="Ghignone S."/>
            <person name="Salvioli A."/>
            <person name="Anca I."/>
            <person name="Lumini E."/>
            <person name="Ortu G."/>
            <person name="Petiti L."/>
            <person name="Cruveiller S."/>
            <person name="Bianciotto V."/>
            <person name="Piffanelli P."/>
            <person name="Lanfranco L."/>
            <person name="Bonfante P."/>
        </authorList>
    </citation>
    <scope>NUCLEOTIDE SEQUENCE [LARGE SCALE GENOMIC DNA]</scope>
    <source>
        <strain evidence="11 12">BEG34</strain>
    </source>
</reference>
<dbReference type="OrthoDB" id="9804698at2"/>
<evidence type="ECO:0000256" key="10">
    <source>
        <dbReference type="ARBA" id="ARBA00048807"/>
    </source>
</evidence>
<gene>
    <name evidence="11" type="primary">QueD</name>
    <name evidence="11" type="ORF">CAGGBEG34_300026</name>
</gene>
<evidence type="ECO:0000256" key="4">
    <source>
        <dbReference type="ARBA" id="ARBA00012982"/>
    </source>
</evidence>
<keyword evidence="6" id="KW-0479">Metal-binding</keyword>
<dbReference type="GO" id="GO:0046872">
    <property type="term" value="F:metal ion binding"/>
    <property type="evidence" value="ECO:0007669"/>
    <property type="project" value="UniProtKB-KW"/>
</dbReference>
<protein>
    <recommendedName>
        <fullName evidence="5">6-carboxy-5,6,7,8-tetrahydropterin synthase</fullName>
        <ecNumber evidence="4">4.1.2.50</ecNumber>
    </recommendedName>
    <alternativeName>
        <fullName evidence="9">Queuosine biosynthesis protein QueD</fullName>
    </alternativeName>
</protein>
<comment type="pathway">
    <text evidence="2">Purine metabolism; 7-cyano-7-deazaguanine biosynthesis.</text>
</comment>
<dbReference type="EMBL" id="CAFB01000048">
    <property type="protein sequence ID" value="CCD29826.1"/>
    <property type="molecule type" value="Genomic_DNA"/>
</dbReference>
<dbReference type="PANTHER" id="PTHR12589:SF7">
    <property type="entry name" value="6-PYRUVOYL TETRAHYDROBIOPTERIN SYNTHASE"/>
    <property type="match status" value="1"/>
</dbReference>
<dbReference type="Gene3D" id="3.30.479.10">
    <property type="entry name" value="6-pyruvoyl tetrahydropterin synthase/QueD"/>
    <property type="match status" value="1"/>
</dbReference>